<keyword evidence="3" id="KW-1185">Reference proteome</keyword>
<organism evidence="2 3">
    <name type="scientific">Succiniclasticum ruminis DSM 9236</name>
    <dbReference type="NCBI Taxonomy" id="1123323"/>
    <lineage>
        <taxon>Bacteria</taxon>
        <taxon>Bacillati</taxon>
        <taxon>Bacillota</taxon>
        <taxon>Negativicutes</taxon>
        <taxon>Acidaminococcales</taxon>
        <taxon>Acidaminococcaceae</taxon>
        <taxon>Succiniclasticum</taxon>
    </lineage>
</organism>
<dbReference type="STRING" id="1123323.SAMN05216245_103162"/>
<feature type="transmembrane region" description="Helical" evidence="1">
    <location>
        <begin position="101"/>
        <end position="124"/>
    </location>
</feature>
<feature type="transmembrane region" description="Helical" evidence="1">
    <location>
        <begin position="61"/>
        <end position="80"/>
    </location>
</feature>
<evidence type="ECO:0000313" key="2">
    <source>
        <dbReference type="EMBL" id="SFE27397.1"/>
    </source>
</evidence>
<evidence type="ECO:0000313" key="3">
    <source>
        <dbReference type="Proteomes" id="UP000198896"/>
    </source>
</evidence>
<dbReference type="Proteomes" id="UP000198896">
    <property type="component" value="Unassembled WGS sequence"/>
</dbReference>
<proteinExistence type="predicted"/>
<name>A0A1I1Z6T7_9FIRM</name>
<keyword evidence="1" id="KW-1133">Transmembrane helix</keyword>
<dbReference type="AlphaFoldDB" id="A0A1I1Z6T7"/>
<keyword evidence="1" id="KW-0472">Membrane</keyword>
<dbReference type="OrthoDB" id="9839811at2"/>
<dbReference type="RefSeq" id="WP_093912987.1">
    <property type="nucleotide sequence ID" value="NZ_FONL01000003.1"/>
</dbReference>
<accession>A0A1I1Z6T7</accession>
<protein>
    <submittedName>
        <fullName evidence="2">Uncharacterized protein</fullName>
    </submittedName>
</protein>
<gene>
    <name evidence="2" type="ORF">SAMN05216245_103162</name>
</gene>
<sequence>MNGSILIAAALVCCVFGFLLNRIYAKKYGDPAIQWKPCVLQFICIGGALTQLPGDEMSLRFLFWIIASMISCAAALWMCRQHAKSQQAGPGDTVVAMVAQAILPVGAAVLVLLAAGMIAFGFLWDH</sequence>
<evidence type="ECO:0000256" key="1">
    <source>
        <dbReference type="SAM" id="Phobius"/>
    </source>
</evidence>
<dbReference type="EMBL" id="FONL01000003">
    <property type="protein sequence ID" value="SFE27397.1"/>
    <property type="molecule type" value="Genomic_DNA"/>
</dbReference>
<reference evidence="2 3" key="1">
    <citation type="submission" date="2016-10" db="EMBL/GenBank/DDBJ databases">
        <authorList>
            <person name="de Groot N.N."/>
        </authorList>
    </citation>
    <scope>NUCLEOTIDE SEQUENCE [LARGE SCALE GENOMIC DNA]</scope>
    <source>
        <strain evidence="2 3">DSM 9236</strain>
    </source>
</reference>
<keyword evidence="1" id="KW-0812">Transmembrane</keyword>